<comment type="caution">
    <text evidence="2">The sequence shown here is derived from an EMBL/GenBank/DDBJ whole genome shotgun (WGS) entry which is preliminary data.</text>
</comment>
<dbReference type="EMBL" id="JBEWLZ010000017">
    <property type="protein sequence ID" value="MET1491914.1"/>
    <property type="molecule type" value="Genomic_DNA"/>
</dbReference>
<keyword evidence="1" id="KW-1133">Transmembrane helix</keyword>
<feature type="transmembrane region" description="Helical" evidence="1">
    <location>
        <begin position="47"/>
        <end position="69"/>
    </location>
</feature>
<keyword evidence="1" id="KW-0812">Transmembrane</keyword>
<proteinExistence type="predicted"/>
<feature type="transmembrane region" description="Helical" evidence="1">
    <location>
        <begin position="75"/>
        <end position="97"/>
    </location>
</feature>
<organism evidence="2 3">
    <name type="scientific">Uliginosibacterium paludis</name>
    <dbReference type="NCBI Taxonomy" id="1615952"/>
    <lineage>
        <taxon>Bacteria</taxon>
        <taxon>Pseudomonadati</taxon>
        <taxon>Pseudomonadota</taxon>
        <taxon>Betaproteobacteria</taxon>
        <taxon>Rhodocyclales</taxon>
        <taxon>Zoogloeaceae</taxon>
        <taxon>Uliginosibacterium</taxon>
    </lineage>
</organism>
<keyword evidence="1" id="KW-0472">Membrane</keyword>
<reference evidence="2 3" key="1">
    <citation type="submission" date="2024-07" db="EMBL/GenBank/DDBJ databases">
        <title>Uliginosibacterium paludis KCTC:42655.</title>
        <authorList>
            <person name="Kim M.K."/>
        </authorList>
    </citation>
    <scope>NUCLEOTIDE SEQUENCE [LARGE SCALE GENOMIC DNA]</scope>
    <source>
        <strain evidence="2 3">KCTC 42655</strain>
    </source>
</reference>
<sequence>MLSQLIHLLTAETGLLASHAAAYAQLAAAESTLAAAAFRRRLLLQALALLLFMVGLAVALVALLLLAALPRAGMPAPWALLVLPLLPCVAAGAICFAQRSRPALRPFAELRRQLALDEELLRQSGGLR</sequence>
<name>A0ABV2CVF4_9RHOO</name>
<accession>A0ABV2CVF4</accession>
<evidence type="ECO:0000256" key="1">
    <source>
        <dbReference type="SAM" id="Phobius"/>
    </source>
</evidence>
<dbReference type="Proteomes" id="UP001548590">
    <property type="component" value="Unassembled WGS sequence"/>
</dbReference>
<protein>
    <recommendedName>
        <fullName evidence="4">Phage holin family protein</fullName>
    </recommendedName>
</protein>
<evidence type="ECO:0008006" key="4">
    <source>
        <dbReference type="Google" id="ProtNLM"/>
    </source>
</evidence>
<dbReference type="RefSeq" id="WP_345928006.1">
    <property type="nucleotide sequence ID" value="NZ_JBDIVF010000005.1"/>
</dbReference>
<keyword evidence="3" id="KW-1185">Reference proteome</keyword>
<evidence type="ECO:0000313" key="2">
    <source>
        <dbReference type="EMBL" id="MET1491914.1"/>
    </source>
</evidence>
<gene>
    <name evidence="2" type="ORF">ABVT11_18890</name>
</gene>
<evidence type="ECO:0000313" key="3">
    <source>
        <dbReference type="Proteomes" id="UP001548590"/>
    </source>
</evidence>